<dbReference type="PATRIC" id="fig|294.130.peg.3591"/>
<dbReference type="RefSeq" id="WP_046026917.1">
    <property type="nucleotide sequence ID" value="NZ_LACD01000022.1"/>
</dbReference>
<dbReference type="AlphaFoldDB" id="A0A0F4TB94"/>
<feature type="transmembrane region" description="Helical" evidence="6">
    <location>
        <begin position="105"/>
        <end position="128"/>
    </location>
</feature>
<dbReference type="Pfam" id="PF13520">
    <property type="entry name" value="AA_permease_2"/>
    <property type="match status" value="1"/>
</dbReference>
<dbReference type="Gene3D" id="1.20.1740.10">
    <property type="entry name" value="Amino acid/polyamine transporter I"/>
    <property type="match status" value="1"/>
</dbReference>
<gene>
    <name evidence="7" type="ORF">VC34_18155</name>
</gene>
<accession>A0A0F4TB94</accession>
<evidence type="ECO:0000256" key="3">
    <source>
        <dbReference type="ARBA" id="ARBA00022692"/>
    </source>
</evidence>
<evidence type="ECO:0000256" key="5">
    <source>
        <dbReference type="ARBA" id="ARBA00023136"/>
    </source>
</evidence>
<keyword evidence="5 6" id="KW-0472">Membrane</keyword>
<dbReference type="PANTHER" id="PTHR42770">
    <property type="entry name" value="AMINO ACID TRANSPORTER-RELATED"/>
    <property type="match status" value="1"/>
</dbReference>
<dbReference type="PIRSF" id="PIRSF006060">
    <property type="entry name" value="AA_transporter"/>
    <property type="match status" value="1"/>
</dbReference>
<feature type="transmembrane region" description="Helical" evidence="6">
    <location>
        <begin position="134"/>
        <end position="159"/>
    </location>
</feature>
<feature type="transmembrane region" description="Helical" evidence="6">
    <location>
        <begin position="171"/>
        <end position="191"/>
    </location>
</feature>
<feature type="transmembrane region" description="Helical" evidence="6">
    <location>
        <begin position="211"/>
        <end position="229"/>
    </location>
</feature>
<name>A0A0F4TB94_PSEFL</name>
<evidence type="ECO:0000313" key="8">
    <source>
        <dbReference type="Proteomes" id="UP000033500"/>
    </source>
</evidence>
<keyword evidence="2" id="KW-1003">Cell membrane</keyword>
<dbReference type="GO" id="GO:0005886">
    <property type="term" value="C:plasma membrane"/>
    <property type="evidence" value="ECO:0007669"/>
    <property type="project" value="UniProtKB-SubCell"/>
</dbReference>
<dbReference type="InterPro" id="IPR002293">
    <property type="entry name" value="AA/rel_permease1"/>
</dbReference>
<feature type="transmembrane region" description="Helical" evidence="6">
    <location>
        <begin position="441"/>
        <end position="459"/>
    </location>
</feature>
<dbReference type="InterPro" id="IPR050367">
    <property type="entry name" value="APC_superfamily"/>
</dbReference>
<dbReference type="PANTHER" id="PTHR42770:SF16">
    <property type="entry name" value="AMINO ACID PERMEASE"/>
    <property type="match status" value="1"/>
</dbReference>
<comment type="subcellular location">
    <subcellularLocation>
        <location evidence="1">Cell membrane</location>
        <topology evidence="1">Multi-pass membrane protein</topology>
    </subcellularLocation>
</comment>
<feature type="transmembrane region" description="Helical" evidence="6">
    <location>
        <begin position="250"/>
        <end position="271"/>
    </location>
</feature>
<proteinExistence type="predicted"/>
<feature type="transmembrane region" description="Helical" evidence="6">
    <location>
        <begin position="409"/>
        <end position="429"/>
    </location>
</feature>
<dbReference type="EMBL" id="LACD01000022">
    <property type="protein sequence ID" value="KJZ41698.1"/>
    <property type="molecule type" value="Genomic_DNA"/>
</dbReference>
<reference evidence="7 8" key="1">
    <citation type="submission" date="2015-03" db="EMBL/GenBank/DDBJ databases">
        <title>Comparative genomics of Pseudomonas insights into diversity of traits involved in vanlence and defense.</title>
        <authorList>
            <person name="Qin Y."/>
        </authorList>
    </citation>
    <scope>NUCLEOTIDE SEQUENCE [LARGE SCALE GENOMIC DNA]</scope>
    <source>
        <strain evidence="7 8">C3</strain>
    </source>
</reference>
<feature type="transmembrane region" description="Helical" evidence="6">
    <location>
        <begin position="350"/>
        <end position="367"/>
    </location>
</feature>
<comment type="caution">
    <text evidence="7">The sequence shown here is derived from an EMBL/GenBank/DDBJ whole genome shotgun (WGS) entry which is preliminary data.</text>
</comment>
<feature type="transmembrane region" description="Helical" evidence="6">
    <location>
        <begin position="373"/>
        <end position="397"/>
    </location>
</feature>
<dbReference type="Proteomes" id="UP000033500">
    <property type="component" value="Unassembled WGS sequence"/>
</dbReference>
<dbReference type="GO" id="GO:0022857">
    <property type="term" value="F:transmembrane transporter activity"/>
    <property type="evidence" value="ECO:0007669"/>
    <property type="project" value="InterPro"/>
</dbReference>
<evidence type="ECO:0000313" key="7">
    <source>
        <dbReference type="EMBL" id="KJZ41698.1"/>
    </source>
</evidence>
<organism evidence="7 8">
    <name type="scientific">Pseudomonas fluorescens</name>
    <dbReference type="NCBI Taxonomy" id="294"/>
    <lineage>
        <taxon>Bacteria</taxon>
        <taxon>Pseudomonadati</taxon>
        <taxon>Pseudomonadota</taxon>
        <taxon>Gammaproteobacteria</taxon>
        <taxon>Pseudomonadales</taxon>
        <taxon>Pseudomonadaceae</taxon>
        <taxon>Pseudomonas</taxon>
    </lineage>
</organism>
<keyword evidence="4 6" id="KW-1133">Transmembrane helix</keyword>
<sequence length="472" mass="50308">MNLSQLIGYDRNGTVRELDTNLDKGTLTTRDVTFSALGFNAPGWIAASSMSILYSISGHHAPLAILIAYFFPMLVMALCMVALTRQAPSAGGIFTFASRFLHPHIGSVLGWAYAVACMAVTPMCAIIGTEYIQALFPSLTGALAAKCIGTALVVVFLGISCKGVGLTAKVASVLLVFEIAVVAGLGVLGLVNPQVPDLSVLSMYSLEDAGGWSVIGPGVLFGVWMLANFDSAINYIEEARIPVRTVQRSLLLVLTAAFVIYSLAAIGWQFAVPVEKLAAIVEDGNGGPIAAVANVYLPPSMAWIALFVVITSACAGLQISSSAAARTLYRMSEEGRLPTALSSVNVAKSPWLANVIVSLVAIGLLWWKPLDKIVWYYDVVTITLVMSYMAAIAAFIAMTWKRQGGWVSFFLSVPAVLAILMLGYIGYTAGANPVSPEDQYTAWYLGALTLASGVFLILIQARPFQRRFPVKS</sequence>
<evidence type="ECO:0000256" key="2">
    <source>
        <dbReference type="ARBA" id="ARBA00022475"/>
    </source>
</evidence>
<protein>
    <submittedName>
        <fullName evidence="7">Amino acid transporter</fullName>
    </submittedName>
</protein>
<evidence type="ECO:0000256" key="6">
    <source>
        <dbReference type="SAM" id="Phobius"/>
    </source>
</evidence>
<feature type="transmembrane region" description="Helical" evidence="6">
    <location>
        <begin position="63"/>
        <end position="84"/>
    </location>
</feature>
<feature type="transmembrane region" description="Helical" evidence="6">
    <location>
        <begin position="302"/>
        <end position="329"/>
    </location>
</feature>
<evidence type="ECO:0000256" key="4">
    <source>
        <dbReference type="ARBA" id="ARBA00022989"/>
    </source>
</evidence>
<evidence type="ECO:0000256" key="1">
    <source>
        <dbReference type="ARBA" id="ARBA00004651"/>
    </source>
</evidence>
<keyword evidence="3 6" id="KW-0812">Transmembrane</keyword>
<feature type="transmembrane region" description="Helical" evidence="6">
    <location>
        <begin position="34"/>
        <end position="57"/>
    </location>
</feature>